<evidence type="ECO:0000256" key="1">
    <source>
        <dbReference type="SAM" id="Coils"/>
    </source>
</evidence>
<protein>
    <submittedName>
        <fullName evidence="2">Uncharacterized protein</fullName>
    </submittedName>
</protein>
<gene>
    <name evidence="2" type="ORF">FSB_LOCUS44972</name>
</gene>
<organism evidence="2">
    <name type="scientific">Fagus sylvatica</name>
    <name type="common">Beechnut</name>
    <dbReference type="NCBI Taxonomy" id="28930"/>
    <lineage>
        <taxon>Eukaryota</taxon>
        <taxon>Viridiplantae</taxon>
        <taxon>Streptophyta</taxon>
        <taxon>Embryophyta</taxon>
        <taxon>Tracheophyta</taxon>
        <taxon>Spermatophyta</taxon>
        <taxon>Magnoliopsida</taxon>
        <taxon>eudicotyledons</taxon>
        <taxon>Gunneridae</taxon>
        <taxon>Pentapetalae</taxon>
        <taxon>rosids</taxon>
        <taxon>fabids</taxon>
        <taxon>Fagales</taxon>
        <taxon>Fagaceae</taxon>
        <taxon>Fagus</taxon>
    </lineage>
</organism>
<dbReference type="AlphaFoldDB" id="A0A2N9HZC1"/>
<dbReference type="PANTHER" id="PTHR33499">
    <property type="entry name" value="OS12G0282400 PROTEIN-RELATED"/>
    <property type="match status" value="1"/>
</dbReference>
<feature type="coiled-coil region" evidence="1">
    <location>
        <begin position="176"/>
        <end position="227"/>
    </location>
</feature>
<dbReference type="PANTHER" id="PTHR33499:SF43">
    <property type="entry name" value="TRANSPOSASE, PTTA_EN_SPM, PLANT"/>
    <property type="match status" value="1"/>
</dbReference>
<proteinExistence type="predicted"/>
<dbReference type="EMBL" id="OIVN01004391">
    <property type="protein sequence ID" value="SPD17090.1"/>
    <property type="molecule type" value="Genomic_DNA"/>
</dbReference>
<sequence>MGVPLTASSASASTFKQERWRLVDDDYARTKILRIAQERYRGWKSTLSATFKAYKDDHKKLLQNRPEELDPEEWEGMIKYFKTDDFQTDPETQEEPNDLQLLALAYCPNGQWIDTEKERVYDEAKKRIAEIEAEECRLLSAEEQDEIYQSIVGSKPNYVRGRGYMAKPPTFAERVRDEVSCEIQTLKKKLEEERAEREAERVVERAEREAERVKRKEERVADRAESDARLEALRRGVHGNICQSISGIQTC</sequence>
<reference evidence="2" key="1">
    <citation type="submission" date="2018-02" db="EMBL/GenBank/DDBJ databases">
        <authorList>
            <person name="Cohen D.B."/>
            <person name="Kent A.D."/>
        </authorList>
    </citation>
    <scope>NUCLEOTIDE SEQUENCE</scope>
</reference>
<name>A0A2N9HZC1_FAGSY</name>
<evidence type="ECO:0000313" key="2">
    <source>
        <dbReference type="EMBL" id="SPD17090.1"/>
    </source>
</evidence>
<accession>A0A2N9HZC1</accession>
<keyword evidence="1" id="KW-0175">Coiled coil</keyword>